<gene>
    <name evidence="2" type="ORF">PCA31118_00712</name>
</gene>
<evidence type="ECO:0000256" key="1">
    <source>
        <dbReference type="SAM" id="Phobius"/>
    </source>
</evidence>
<protein>
    <submittedName>
        <fullName evidence="2">Membrane protein</fullName>
    </submittedName>
</protein>
<keyword evidence="3" id="KW-1185">Reference proteome</keyword>
<keyword evidence="1" id="KW-0472">Membrane</keyword>
<proteinExistence type="predicted"/>
<feature type="transmembrane region" description="Helical" evidence="1">
    <location>
        <begin position="101"/>
        <end position="123"/>
    </location>
</feature>
<keyword evidence="1" id="KW-0812">Transmembrane</keyword>
<dbReference type="InterPro" id="IPR021329">
    <property type="entry name" value="DUF2938"/>
</dbReference>
<dbReference type="AlphaFoldDB" id="A0A5E4ZM58"/>
<feature type="transmembrane region" description="Helical" evidence="1">
    <location>
        <begin position="6"/>
        <end position="27"/>
    </location>
</feature>
<evidence type="ECO:0000313" key="2">
    <source>
        <dbReference type="EMBL" id="VVE61737.1"/>
    </source>
</evidence>
<dbReference type="EMBL" id="CABPSQ010000001">
    <property type="protein sequence ID" value="VVE61737.1"/>
    <property type="molecule type" value="Genomic_DNA"/>
</dbReference>
<dbReference type="OrthoDB" id="9812539at2"/>
<organism evidence="2 3">
    <name type="scientific">Pandoraea captiosa</name>
    <dbReference type="NCBI Taxonomy" id="2508302"/>
    <lineage>
        <taxon>Bacteria</taxon>
        <taxon>Pseudomonadati</taxon>
        <taxon>Pseudomonadota</taxon>
        <taxon>Betaproteobacteria</taxon>
        <taxon>Burkholderiales</taxon>
        <taxon>Burkholderiaceae</taxon>
        <taxon>Pandoraea</taxon>
    </lineage>
</organism>
<dbReference type="Proteomes" id="UP000414136">
    <property type="component" value="Unassembled WGS sequence"/>
</dbReference>
<dbReference type="Pfam" id="PF11158">
    <property type="entry name" value="DUF2938"/>
    <property type="match status" value="1"/>
</dbReference>
<dbReference type="RefSeq" id="WP_150622969.1">
    <property type="nucleotide sequence ID" value="NZ_CABPSQ010000001.1"/>
</dbReference>
<reference evidence="2 3" key="1">
    <citation type="submission" date="2019-08" db="EMBL/GenBank/DDBJ databases">
        <authorList>
            <person name="Peeters C."/>
        </authorList>
    </citation>
    <scope>NUCLEOTIDE SEQUENCE [LARGE SCALE GENOMIC DNA]</scope>
    <source>
        <strain evidence="2 3">LMG 31118</strain>
    </source>
</reference>
<feature type="transmembrane region" description="Helical" evidence="1">
    <location>
        <begin position="74"/>
        <end position="95"/>
    </location>
</feature>
<sequence length="169" mass="17572">MGTLGLAAQILAIGVLATLAMDVWSLLLRRVFGIVPLDFAMVGRWLGHMPAGRFAHAGIGRAAPVRGERALGWFAHYAIGVAFAAGLVGLAGPTWLASPTLLPALAFGVVTVVMPFFVMQPALGAGIAASRTPNPTQARLRSLVTHSVFGVGLYVGAWLVHLLVVSPKG</sequence>
<name>A0A5E4ZM58_9BURK</name>
<feature type="transmembrane region" description="Helical" evidence="1">
    <location>
        <begin position="143"/>
        <end position="164"/>
    </location>
</feature>
<evidence type="ECO:0000313" key="3">
    <source>
        <dbReference type="Proteomes" id="UP000414136"/>
    </source>
</evidence>
<keyword evidence="1" id="KW-1133">Transmembrane helix</keyword>
<accession>A0A5E4ZM58</accession>